<dbReference type="InterPro" id="IPR036691">
    <property type="entry name" value="Endo/exonu/phosph_ase_sf"/>
</dbReference>
<dbReference type="InterPro" id="IPR026960">
    <property type="entry name" value="RVT-Znf"/>
</dbReference>
<evidence type="ECO:0000256" key="1">
    <source>
        <dbReference type="SAM" id="MobiDB-lite"/>
    </source>
</evidence>
<evidence type="ECO:0000259" key="2">
    <source>
        <dbReference type="Pfam" id="PF13966"/>
    </source>
</evidence>
<accession>A0A2N9EM77</accession>
<dbReference type="PANTHER" id="PTHR33116">
    <property type="entry name" value="REVERSE TRANSCRIPTASE ZINC-BINDING DOMAIN-CONTAINING PROTEIN-RELATED-RELATED"/>
    <property type="match status" value="1"/>
</dbReference>
<dbReference type="AlphaFoldDB" id="A0A2N9EM77"/>
<feature type="domain" description="Reverse transcriptase zinc-binding" evidence="2">
    <location>
        <begin position="790"/>
        <end position="886"/>
    </location>
</feature>
<protein>
    <recommendedName>
        <fullName evidence="2">Reverse transcriptase zinc-binding domain-containing protein</fullName>
    </recommendedName>
</protein>
<proteinExistence type="predicted"/>
<dbReference type="SUPFAM" id="SSF56219">
    <property type="entry name" value="DNase I-like"/>
    <property type="match status" value="1"/>
</dbReference>
<feature type="compositionally biased region" description="Polar residues" evidence="1">
    <location>
        <begin position="131"/>
        <end position="153"/>
    </location>
</feature>
<sequence>MHKQDFRFETEEPSHTSMACSDEVSLLTNHTLLQDATCTPGLIALTLTWTQTPLAISQKQFTGPINGPLSSIQPNSPGPPHTPDLALLIHANHPEKSNPVLYHTDPITQTQTHNLIFTLDTSPSTSTPTSADPNLSHSPLSENLIPSSQSSHNPKPKKRLRKEFGRIGRHLRQRLFCGFFRCEEVETRHNWKTDSILAVEDRLTQLEVANGAGQIVPTAGARFSGGLALGWTSLWKVSFKLTTPHIIHIDICSSLGDVFSISFIYGHPFLSQRKQVWDDLELLANQAAPKWLCIGDFNEVLTEEDKFTFKPKPIPSNFDLQQTLSHLSLAPIESKGLSHTWMNKRKADHFVMEKLDRAIGSIAWLETNPHYLVKNLPILCSDHGPILLDTECRPPFKHCTFCFKWMWTSHPECAKLIEKTWNTVAHSGSHAFCLKRKLDTIKTTFRAWNKTSFGKMEQTIEAKKDELRSIQEQLSTIEYVKKEREVVVKTKRRRNRIVQLKNDQDQWVTDADIPTLSIAQANHLNLPLSTEEIEQAVHQLGPLKTPSPDGIPATFYQLYWSTVRVDIINMPTFLESDLSHPQAKYLGVNFKLKSGRIADFQDLIDKVSNKLQGWKAKLLSQAGRLTLINSVLNSIPIYTFSVFKAPHSICNKLDSIVNAFWWGHDPGYKKLHLTNWDTLTRPRQEGGLGIRKFKFMNTDFLAKQYWRICNNPNLLLTKTLKAKPGAHALLHNQVTKVADLINQADATWKANTVRQLYDKNTANLILGIPLPKFQSSQDLLIWPHSIFGHYQVKTAYALLHKDQTQALNAPRPGPIPPPKLWKNLWKLKLSNKLLTFTWKLMHHALPVKDVLNHRGIQCAATCMLCHTHTETLNHIFLLCTFARAVWLGAWNQYKFSFGVKHQHD</sequence>
<dbReference type="EMBL" id="OIVN01000190">
    <property type="protein sequence ID" value="SPC75933.1"/>
    <property type="molecule type" value="Genomic_DNA"/>
</dbReference>
<name>A0A2N9EM77_FAGSY</name>
<dbReference type="PANTHER" id="PTHR33116:SF86">
    <property type="entry name" value="REVERSE TRANSCRIPTASE DOMAIN-CONTAINING PROTEIN"/>
    <property type="match status" value="1"/>
</dbReference>
<organism evidence="3">
    <name type="scientific">Fagus sylvatica</name>
    <name type="common">Beechnut</name>
    <dbReference type="NCBI Taxonomy" id="28930"/>
    <lineage>
        <taxon>Eukaryota</taxon>
        <taxon>Viridiplantae</taxon>
        <taxon>Streptophyta</taxon>
        <taxon>Embryophyta</taxon>
        <taxon>Tracheophyta</taxon>
        <taxon>Spermatophyta</taxon>
        <taxon>Magnoliopsida</taxon>
        <taxon>eudicotyledons</taxon>
        <taxon>Gunneridae</taxon>
        <taxon>Pentapetalae</taxon>
        <taxon>rosids</taxon>
        <taxon>fabids</taxon>
        <taxon>Fagales</taxon>
        <taxon>Fagaceae</taxon>
        <taxon>Fagus</taxon>
    </lineage>
</organism>
<feature type="compositionally biased region" description="Low complexity" evidence="1">
    <location>
        <begin position="121"/>
        <end position="130"/>
    </location>
</feature>
<dbReference type="Pfam" id="PF13966">
    <property type="entry name" value="zf-RVT"/>
    <property type="match status" value="1"/>
</dbReference>
<feature type="region of interest" description="Disordered" evidence="1">
    <location>
        <begin position="119"/>
        <end position="159"/>
    </location>
</feature>
<evidence type="ECO:0000313" key="3">
    <source>
        <dbReference type="EMBL" id="SPC75933.1"/>
    </source>
</evidence>
<reference evidence="3" key="1">
    <citation type="submission" date="2018-02" db="EMBL/GenBank/DDBJ databases">
        <authorList>
            <person name="Cohen D.B."/>
            <person name="Kent A.D."/>
        </authorList>
    </citation>
    <scope>NUCLEOTIDE SEQUENCE</scope>
</reference>
<dbReference type="Gene3D" id="3.60.10.10">
    <property type="entry name" value="Endonuclease/exonuclease/phosphatase"/>
    <property type="match status" value="1"/>
</dbReference>
<gene>
    <name evidence="3" type="ORF">FSB_LOCUS3815</name>
</gene>